<dbReference type="RefSeq" id="WP_116857465.1">
    <property type="nucleotide sequence ID" value="NZ_QTJV01000018.1"/>
</dbReference>
<dbReference type="AlphaFoldDB" id="A0A3E1NSK8"/>
<feature type="domain" description="Secretion system C-terminal sorting" evidence="3">
    <location>
        <begin position="647"/>
        <end position="735"/>
    </location>
</feature>
<dbReference type="InterPro" id="IPR009003">
    <property type="entry name" value="Peptidase_S1_PA"/>
</dbReference>
<dbReference type="InterPro" id="IPR001254">
    <property type="entry name" value="Trypsin_dom"/>
</dbReference>
<dbReference type="PANTHER" id="PTHR36234">
    <property type="entry name" value="LYSYL ENDOPEPTIDASE"/>
    <property type="match status" value="1"/>
</dbReference>
<dbReference type="OrthoDB" id="9342482at2"/>
<evidence type="ECO:0000256" key="1">
    <source>
        <dbReference type="SAM" id="SignalP"/>
    </source>
</evidence>
<proteinExistence type="predicted"/>
<keyword evidence="1" id="KW-0732">Signal</keyword>
<dbReference type="GO" id="GO:0004252">
    <property type="term" value="F:serine-type endopeptidase activity"/>
    <property type="evidence" value="ECO:0007669"/>
    <property type="project" value="InterPro"/>
</dbReference>
<gene>
    <name evidence="4" type="ORF">DXN04_31820</name>
</gene>
<protein>
    <submittedName>
        <fullName evidence="4">T9SS C-terminal target domain-containing protein</fullName>
    </submittedName>
</protein>
<feature type="domain" description="Peptidase S1" evidence="2">
    <location>
        <begin position="219"/>
        <end position="407"/>
    </location>
</feature>
<dbReference type="EMBL" id="QTJV01000018">
    <property type="protein sequence ID" value="RFM30921.1"/>
    <property type="molecule type" value="Genomic_DNA"/>
</dbReference>
<evidence type="ECO:0000259" key="3">
    <source>
        <dbReference type="Pfam" id="PF18962"/>
    </source>
</evidence>
<name>A0A3E1NSK8_9BACT</name>
<dbReference type="InterPro" id="IPR043504">
    <property type="entry name" value="Peptidase_S1_PA_chymotrypsin"/>
</dbReference>
<comment type="caution">
    <text evidence="4">The sequence shown here is derived from an EMBL/GenBank/DDBJ whole genome shotgun (WGS) entry which is preliminary data.</text>
</comment>
<dbReference type="PANTHER" id="PTHR36234:SF5">
    <property type="entry name" value="LYSYL ENDOPEPTIDASE"/>
    <property type="match status" value="1"/>
</dbReference>
<reference evidence="4 5" key="1">
    <citation type="submission" date="2018-08" db="EMBL/GenBank/DDBJ databases">
        <title>Chitinophaga sp. K20C18050901, a novel bacterium isolated from forest soil.</title>
        <authorList>
            <person name="Wang C."/>
        </authorList>
    </citation>
    <scope>NUCLEOTIDE SEQUENCE [LARGE SCALE GENOMIC DNA]</scope>
    <source>
        <strain evidence="4 5">K20C18050901</strain>
    </source>
</reference>
<dbReference type="Pfam" id="PF18962">
    <property type="entry name" value="Por_Secre_tail"/>
    <property type="match status" value="1"/>
</dbReference>
<dbReference type="InterPro" id="IPR026444">
    <property type="entry name" value="Secre_tail"/>
</dbReference>
<organism evidence="4 5">
    <name type="scientific">Chitinophaga silvisoli</name>
    <dbReference type="NCBI Taxonomy" id="2291814"/>
    <lineage>
        <taxon>Bacteria</taxon>
        <taxon>Pseudomonadati</taxon>
        <taxon>Bacteroidota</taxon>
        <taxon>Chitinophagia</taxon>
        <taxon>Chitinophagales</taxon>
        <taxon>Chitinophagaceae</taxon>
        <taxon>Chitinophaga</taxon>
    </lineage>
</organism>
<sequence>MRKFYLVLLLALLPACLSAQVITRFISADQVSSRVPENPNARIAGFSLNTRINVDSLLKEDAYDQQHDLPFRFGVGYDVDLGLKNGSWTDVEGGKVWQLRISSVGAHSLNLQFNNFQLAEGAELTIYNAEKTMLMGPITAAQNNSSHLFNTDLVQGSAIVLELFEPAAVAGRSQLHIKKVIHGYKPVYKEYAGYGQSLPCEINVNCTQGDAWRTESNAVAMMLLENGDRWCSGSMINNTCNDFRPYFLSAFHCTDGRNVSGMVFRFNYKSPGCTSSDGTSFISFNGATLRAAWQTSDFALMELNTRPAQNSGITYAGWSRSTNAPASSTGIHHPNGDVMKISIDNDAATDFASDISWVGGTVSPAHTHWQVMYDQGGIEGGSSGSPLFNPNHQIVGQLHGGRGNCPGDAIFDSFYGRFDISWIGGGSIGTRLRDWLDPSNTGAQNVNTIITPSITGPDFICSNGSGVYQLTALPAGSNVTWSASTTFVTLTPAGSSVTVTDNGTHNYFTLTATITNPCGTSYAATKQFFIGEPVVQGSFTVNGTTHVLTPAGRLDLSYPNVACYGYQTSTNMNIQGAGTVTWTNAGMSSPVSWSQVGNNLRFTFSEPDQWAIFRVTVTNNCGTTSYTYRFKSESCGGVPPVNPIIQPNPAAENILISIPQTKYAEDVNARTANPVKNGNITEVRVYDMTGKLRLRQRFTGNSKKEQMNVGLLNNGNYIIEVFIDGRKKSTEKLFIYK</sequence>
<dbReference type="NCBIfam" id="TIGR04183">
    <property type="entry name" value="Por_Secre_tail"/>
    <property type="match status" value="1"/>
</dbReference>
<keyword evidence="5" id="KW-1185">Reference proteome</keyword>
<dbReference type="Proteomes" id="UP000261174">
    <property type="component" value="Unassembled WGS sequence"/>
</dbReference>
<evidence type="ECO:0000313" key="4">
    <source>
        <dbReference type="EMBL" id="RFM30921.1"/>
    </source>
</evidence>
<accession>A0A3E1NSK8</accession>
<dbReference type="Pfam" id="PF00089">
    <property type="entry name" value="Trypsin"/>
    <property type="match status" value="1"/>
</dbReference>
<dbReference type="GO" id="GO:0006508">
    <property type="term" value="P:proteolysis"/>
    <property type="evidence" value="ECO:0007669"/>
    <property type="project" value="InterPro"/>
</dbReference>
<evidence type="ECO:0000313" key="5">
    <source>
        <dbReference type="Proteomes" id="UP000261174"/>
    </source>
</evidence>
<dbReference type="Gene3D" id="2.40.10.10">
    <property type="entry name" value="Trypsin-like serine proteases"/>
    <property type="match status" value="2"/>
</dbReference>
<evidence type="ECO:0000259" key="2">
    <source>
        <dbReference type="Pfam" id="PF00089"/>
    </source>
</evidence>
<feature type="chain" id="PRO_5017763132" evidence="1">
    <location>
        <begin position="20"/>
        <end position="737"/>
    </location>
</feature>
<feature type="signal peptide" evidence="1">
    <location>
        <begin position="1"/>
        <end position="19"/>
    </location>
</feature>
<dbReference type="SUPFAM" id="SSF50494">
    <property type="entry name" value="Trypsin-like serine proteases"/>
    <property type="match status" value="1"/>
</dbReference>